<evidence type="ECO:0000313" key="4">
    <source>
        <dbReference type="EMBL" id="MBT0957042.1"/>
    </source>
</evidence>
<dbReference type="PANTHER" id="PTHR12304:SF4">
    <property type="entry name" value="URIDINE NUCLEOSIDASE"/>
    <property type="match status" value="1"/>
</dbReference>
<dbReference type="InterPro" id="IPR001910">
    <property type="entry name" value="Inosine/uridine_hydrolase_dom"/>
</dbReference>
<keyword evidence="5" id="KW-1185">Reference proteome</keyword>
<sequence length="301" mass="32181">MSAFWVDTDFGFDDLWALLVLRHLGARTSGISLVAGNAPLEQVTRNALGARRAYGFDAPLFRGAARPLLRAPETAERILGARGMRSRGRYLPDGGALEAGPEAARALQDWLGEDAARRDILAIGPLTNIARLIEDAPEAAARITRVIWMGGSAGAGNHSAQAEFNALADPEAAARVAGFGVPLDVVDLSFCRRFTFDAGMMPQCDGLTRDLLGGYLDIALERGREAMGIYDPLAALVAVQPEGFAFAPCDMAVSTRIDASYGKTTFTPRAESRTRLVTGANFDPVPACLNALPKSETEYDH</sequence>
<dbReference type="AlphaFoldDB" id="A0AAP2G7P3"/>
<evidence type="ECO:0000313" key="5">
    <source>
        <dbReference type="Proteomes" id="UP001315686"/>
    </source>
</evidence>
<dbReference type="RefSeq" id="WP_327793219.1">
    <property type="nucleotide sequence ID" value="NZ_JADQAZ010000001.1"/>
</dbReference>
<evidence type="ECO:0000256" key="2">
    <source>
        <dbReference type="ARBA" id="ARBA00023295"/>
    </source>
</evidence>
<comment type="caution">
    <text evidence="4">The sequence shown here is derived from an EMBL/GenBank/DDBJ whole genome shotgun (WGS) entry which is preliminary data.</text>
</comment>
<dbReference type="GO" id="GO:0008477">
    <property type="term" value="F:purine nucleosidase activity"/>
    <property type="evidence" value="ECO:0007669"/>
    <property type="project" value="TreeGrafter"/>
</dbReference>
<dbReference type="SUPFAM" id="SSF53590">
    <property type="entry name" value="Nucleoside hydrolase"/>
    <property type="match status" value="1"/>
</dbReference>
<gene>
    <name evidence="4" type="ORF">IV417_06575</name>
</gene>
<feature type="domain" description="Inosine/uridine-preferring nucleoside hydrolase" evidence="3">
    <location>
        <begin position="5"/>
        <end position="271"/>
    </location>
</feature>
<proteinExistence type="predicted"/>
<evidence type="ECO:0000259" key="3">
    <source>
        <dbReference type="Pfam" id="PF01156"/>
    </source>
</evidence>
<dbReference type="Proteomes" id="UP001315686">
    <property type="component" value="Unassembled WGS sequence"/>
</dbReference>
<dbReference type="InterPro" id="IPR023186">
    <property type="entry name" value="IUNH"/>
</dbReference>
<dbReference type="GO" id="GO:0006152">
    <property type="term" value="P:purine nucleoside catabolic process"/>
    <property type="evidence" value="ECO:0007669"/>
    <property type="project" value="TreeGrafter"/>
</dbReference>
<dbReference type="Gene3D" id="3.90.245.10">
    <property type="entry name" value="Ribonucleoside hydrolase-like"/>
    <property type="match status" value="1"/>
</dbReference>
<dbReference type="GO" id="GO:0005829">
    <property type="term" value="C:cytosol"/>
    <property type="evidence" value="ECO:0007669"/>
    <property type="project" value="TreeGrafter"/>
</dbReference>
<organism evidence="4 5">
    <name type="scientific">Harenicola maris</name>
    <dbReference type="NCBI Taxonomy" id="2841044"/>
    <lineage>
        <taxon>Bacteria</taxon>
        <taxon>Pseudomonadati</taxon>
        <taxon>Pseudomonadota</taxon>
        <taxon>Alphaproteobacteria</taxon>
        <taxon>Rhodobacterales</taxon>
        <taxon>Paracoccaceae</taxon>
        <taxon>Harenicola</taxon>
    </lineage>
</organism>
<evidence type="ECO:0000256" key="1">
    <source>
        <dbReference type="ARBA" id="ARBA00022801"/>
    </source>
</evidence>
<reference evidence="4 5" key="1">
    <citation type="journal article" date="2021" name="Arch. Microbiol.">
        <title>Harenicola maris gen. nov., sp. nov. isolated from the Sea of Japan shallow sediments.</title>
        <authorList>
            <person name="Romanenko L.A."/>
            <person name="Kurilenko V.V."/>
            <person name="Chernysheva N.Y."/>
            <person name="Tekutyeva L.A."/>
            <person name="Velansky P.V."/>
            <person name="Svetashev V.I."/>
            <person name="Isaeva M.P."/>
        </authorList>
    </citation>
    <scope>NUCLEOTIDE SEQUENCE [LARGE SCALE GENOMIC DNA]</scope>
    <source>
        <strain evidence="4 5">KMM 3653</strain>
    </source>
</reference>
<dbReference type="EMBL" id="JADQAZ010000001">
    <property type="protein sequence ID" value="MBT0957042.1"/>
    <property type="molecule type" value="Genomic_DNA"/>
</dbReference>
<accession>A0AAP2G7P3</accession>
<dbReference type="PANTHER" id="PTHR12304">
    <property type="entry name" value="INOSINE-URIDINE PREFERRING NUCLEOSIDE HYDROLASE"/>
    <property type="match status" value="1"/>
</dbReference>
<keyword evidence="2" id="KW-0326">Glycosidase</keyword>
<dbReference type="Pfam" id="PF01156">
    <property type="entry name" value="IU_nuc_hydro"/>
    <property type="match status" value="1"/>
</dbReference>
<keyword evidence="1 4" id="KW-0378">Hydrolase</keyword>
<name>A0AAP2G7P3_9RHOB</name>
<protein>
    <submittedName>
        <fullName evidence="4">Nucleoside hydrolase</fullName>
    </submittedName>
</protein>
<dbReference type="InterPro" id="IPR036452">
    <property type="entry name" value="Ribo_hydro-like"/>
</dbReference>